<evidence type="ECO:0000313" key="2">
    <source>
        <dbReference type="Proteomes" id="UP000238479"/>
    </source>
</evidence>
<sequence>MSSMSSNLGIGKRYLIVILLMALLSTHILHVPSFFGVKSTGTAHGLMDSRINPFCNNSSTCL</sequence>
<keyword evidence="2" id="KW-1185">Reference proteome</keyword>
<accession>A0A2P6PJX6</accession>
<protein>
    <submittedName>
        <fullName evidence="1">Uncharacterized protein</fullName>
    </submittedName>
</protein>
<comment type="caution">
    <text evidence="1">The sequence shown here is derived from an EMBL/GenBank/DDBJ whole genome shotgun (WGS) entry which is preliminary data.</text>
</comment>
<proteinExistence type="predicted"/>
<dbReference type="Proteomes" id="UP000238479">
    <property type="component" value="Chromosome 6"/>
</dbReference>
<dbReference type="Gramene" id="PRQ22220">
    <property type="protein sequence ID" value="PRQ22220"/>
    <property type="gene ID" value="RchiOBHm_Chr6g0247871"/>
</dbReference>
<gene>
    <name evidence="1" type="ORF">RchiOBHm_Chr6g0247871</name>
</gene>
<dbReference type="AlphaFoldDB" id="A0A2P6PJX6"/>
<organism evidence="1 2">
    <name type="scientific">Rosa chinensis</name>
    <name type="common">China rose</name>
    <dbReference type="NCBI Taxonomy" id="74649"/>
    <lineage>
        <taxon>Eukaryota</taxon>
        <taxon>Viridiplantae</taxon>
        <taxon>Streptophyta</taxon>
        <taxon>Embryophyta</taxon>
        <taxon>Tracheophyta</taxon>
        <taxon>Spermatophyta</taxon>
        <taxon>Magnoliopsida</taxon>
        <taxon>eudicotyledons</taxon>
        <taxon>Gunneridae</taxon>
        <taxon>Pentapetalae</taxon>
        <taxon>rosids</taxon>
        <taxon>fabids</taxon>
        <taxon>Rosales</taxon>
        <taxon>Rosaceae</taxon>
        <taxon>Rosoideae</taxon>
        <taxon>Rosoideae incertae sedis</taxon>
        <taxon>Rosa</taxon>
    </lineage>
</organism>
<evidence type="ECO:0000313" key="1">
    <source>
        <dbReference type="EMBL" id="PRQ22220.1"/>
    </source>
</evidence>
<name>A0A2P6PJX6_ROSCH</name>
<reference evidence="1 2" key="1">
    <citation type="journal article" date="2018" name="Nat. Genet.">
        <title>The Rosa genome provides new insights in the design of modern roses.</title>
        <authorList>
            <person name="Bendahmane M."/>
        </authorList>
    </citation>
    <scope>NUCLEOTIDE SEQUENCE [LARGE SCALE GENOMIC DNA]</scope>
    <source>
        <strain evidence="2">cv. Old Blush</strain>
    </source>
</reference>
<dbReference type="OMA" id="LMARQST"/>
<dbReference type="EMBL" id="PDCK01000044">
    <property type="protein sequence ID" value="PRQ22220.1"/>
    <property type="molecule type" value="Genomic_DNA"/>
</dbReference>